<dbReference type="SUPFAM" id="SSF56954">
    <property type="entry name" value="Outer membrane efflux proteins (OEP)"/>
    <property type="match status" value="1"/>
</dbReference>
<keyword evidence="2" id="KW-1134">Transmembrane beta strand</keyword>
<dbReference type="GO" id="GO:0015562">
    <property type="term" value="F:efflux transmembrane transporter activity"/>
    <property type="evidence" value="ECO:0007669"/>
    <property type="project" value="InterPro"/>
</dbReference>
<organism evidence="3 4">
    <name type="scientific">Paraburkholderia tropica</name>
    <dbReference type="NCBI Taxonomy" id="92647"/>
    <lineage>
        <taxon>Bacteria</taxon>
        <taxon>Pseudomonadati</taxon>
        <taxon>Pseudomonadota</taxon>
        <taxon>Betaproteobacteria</taxon>
        <taxon>Burkholderiales</taxon>
        <taxon>Burkholderiaceae</taxon>
        <taxon>Paraburkholderia</taxon>
    </lineage>
</organism>
<keyword evidence="2" id="KW-0812">Transmembrane</keyword>
<dbReference type="InterPro" id="IPR010131">
    <property type="entry name" value="MdtP/NodT-like"/>
</dbReference>
<dbReference type="InterPro" id="IPR003423">
    <property type="entry name" value="OMP_efflux"/>
</dbReference>
<comment type="similarity">
    <text evidence="1 2">Belongs to the outer membrane factor (OMF) (TC 1.B.17) family.</text>
</comment>
<evidence type="ECO:0000256" key="2">
    <source>
        <dbReference type="RuleBase" id="RU362097"/>
    </source>
</evidence>
<feature type="signal peptide" evidence="2">
    <location>
        <begin position="1"/>
        <end position="43"/>
    </location>
</feature>
<accession>A0AAQ1GFH3</accession>
<keyword evidence="2" id="KW-0472">Membrane</keyword>
<evidence type="ECO:0000313" key="3">
    <source>
        <dbReference type="EMBL" id="SEJ66418.1"/>
    </source>
</evidence>
<dbReference type="Gene3D" id="2.20.200.10">
    <property type="entry name" value="Outer membrane efflux proteins (OEP)"/>
    <property type="match status" value="1"/>
</dbReference>
<keyword evidence="2" id="KW-0732">Signal</keyword>
<comment type="subcellular location">
    <subcellularLocation>
        <location evidence="2">Cell membrane</location>
        <topology evidence="2">Lipid-anchor</topology>
    </subcellularLocation>
</comment>
<dbReference type="PANTHER" id="PTHR30203:SF21">
    <property type="entry name" value="OUTER MEMBRANE COMPONENT OF MULTIDRUG EFFLUX PUMP-RELATED"/>
    <property type="match status" value="1"/>
</dbReference>
<dbReference type="AlphaFoldDB" id="A0AAQ1GFH3"/>
<dbReference type="Pfam" id="PF02321">
    <property type="entry name" value="OEP"/>
    <property type="match status" value="2"/>
</dbReference>
<feature type="chain" id="PRO_5042666972" evidence="2">
    <location>
        <begin position="44"/>
        <end position="509"/>
    </location>
</feature>
<sequence length="509" mass="53517">MTSMFPPDRFPFIDFTMPSTSVPPVSSRVASALLLTAAVSALAALTASLAACSTAEADRAPVAAAERTAPFDAAASTPDAVSAAPPDHWWRLYDDPALDALIRDALAQNRDLAVAAARVERARAVLAQTDAARLPATEATFGVDYGRHTDDQIVAAARNSGSAPTRFGWAPGFALSWEVDLWGRVRDLVDAAHADADAQQAAADAMRVSVAAETASAYARACAFGARIGVAMRSEQVAERIAALTARQQALGLVAPMDLARARAFADDTRARLPVLEGERRAALYELAVLTGQAPSEIPPAAVQCRTPPALAQPFPLGDGAALLRRRPDLREAERKLAAAHARVGAAQASLYPAILLGGSVNWLSTTGNPASIGDRYAVAWGIGPLISWRFPNLAASRAELGAARADDTGARAAFDASVLRALQETEQALARYGAAWRERHALQTARAEHARAFTLAEREFRAGALDSLGVLDAERSLVDVDAALAQSAQQVSLDQVAVFKALGGGWQP</sequence>
<name>A0AAQ1GFH3_9BURK</name>
<dbReference type="GO" id="GO:0005886">
    <property type="term" value="C:plasma membrane"/>
    <property type="evidence" value="ECO:0007669"/>
    <property type="project" value="UniProtKB-SubCell"/>
</dbReference>
<proteinExistence type="inferred from homology"/>
<comment type="caution">
    <text evidence="3">The sequence shown here is derived from an EMBL/GenBank/DDBJ whole genome shotgun (WGS) entry which is preliminary data.</text>
</comment>
<dbReference type="PANTHER" id="PTHR30203">
    <property type="entry name" value="OUTER MEMBRANE CATION EFFLUX PROTEIN"/>
    <property type="match status" value="1"/>
</dbReference>
<keyword evidence="2" id="KW-0564">Palmitate</keyword>
<gene>
    <name evidence="3" type="ORF">SAMN05216550_10754</name>
</gene>
<protein>
    <submittedName>
        <fullName evidence="3">Efflux transporter, outer membrane factor (OMF) lipoprotein, NodT family</fullName>
    </submittedName>
</protein>
<evidence type="ECO:0000256" key="1">
    <source>
        <dbReference type="ARBA" id="ARBA00007613"/>
    </source>
</evidence>
<dbReference type="NCBIfam" id="TIGR01845">
    <property type="entry name" value="outer_NodT"/>
    <property type="match status" value="1"/>
</dbReference>
<keyword evidence="2 3" id="KW-0449">Lipoprotein</keyword>
<dbReference type="Proteomes" id="UP000183529">
    <property type="component" value="Unassembled WGS sequence"/>
</dbReference>
<dbReference type="EMBL" id="FNZM01000007">
    <property type="protein sequence ID" value="SEJ66418.1"/>
    <property type="molecule type" value="Genomic_DNA"/>
</dbReference>
<dbReference type="Gene3D" id="1.20.1600.10">
    <property type="entry name" value="Outer membrane efflux proteins (OEP)"/>
    <property type="match status" value="1"/>
</dbReference>
<reference evidence="3 4" key="1">
    <citation type="submission" date="2016-10" db="EMBL/GenBank/DDBJ databases">
        <authorList>
            <person name="Varghese N."/>
            <person name="Submissions S."/>
        </authorList>
    </citation>
    <scope>NUCLEOTIDE SEQUENCE [LARGE SCALE GENOMIC DNA]</scope>
    <source>
        <strain evidence="3 4">LMG 22274</strain>
    </source>
</reference>
<evidence type="ECO:0000313" key="4">
    <source>
        <dbReference type="Proteomes" id="UP000183529"/>
    </source>
</evidence>